<dbReference type="PATRIC" id="fig|84022.5.peg.3013"/>
<dbReference type="Gene3D" id="3.15.30.10">
    <property type="entry name" value="putative capsid protein of prophage domain like"/>
    <property type="match status" value="1"/>
</dbReference>
<dbReference type="OrthoDB" id="5449178at2"/>
<dbReference type="EMBL" id="CP009687">
    <property type="protein sequence ID" value="AKL95009.1"/>
    <property type="molecule type" value="Genomic_DNA"/>
</dbReference>
<dbReference type="STRING" id="84022.CACET_c15600"/>
<sequence length="341" mass="39046">MGNINIYSTRTMMKAIKLMKPVRTFLRDTFFPKYETFLTEHVDVDYKKGKRKMAPFVAPRVGGVIMDREGYVTNTYKTPKIAPTRVTTQDDISRRVMGEDVYSTRTPEERARELLAQDLIELDDYITRREEWMCREVLFGGKVVMKGEGFEQVLDFNFTNKEILAAGALWTADTSDPIADMKRWRLKIIQKTGMTPNICIMASDVVDTFINHGKVQKLLDIQRLNIGAIEPSVKAEGITFIGKLPLLGLEIYSYDEWFLDDTGEEQPMVPEKHVLMGVTGSMKRLYGAVTQIENGQFVTIEGIRIPKSWVDEDNEVRKLRIATRPLPVPEDVDSWHNAIVK</sequence>
<evidence type="ECO:0000313" key="2">
    <source>
        <dbReference type="Proteomes" id="UP000035704"/>
    </source>
</evidence>
<protein>
    <submittedName>
        <fullName evidence="1">Phage major capsid protein E</fullName>
    </submittedName>
</protein>
<dbReference type="InterPro" id="IPR005564">
    <property type="entry name" value="Major_capsid_GpE"/>
</dbReference>
<dbReference type="Proteomes" id="UP000035704">
    <property type="component" value="Chromosome"/>
</dbReference>
<proteinExistence type="predicted"/>
<dbReference type="Gene3D" id="3.30.1930.10">
    <property type="entry name" value="capsid protein of prophage domain"/>
    <property type="match status" value="1"/>
</dbReference>
<keyword evidence="2" id="KW-1185">Reference proteome</keyword>
<name>A0A0D8ICV4_9CLOT</name>
<dbReference type="Pfam" id="PF03864">
    <property type="entry name" value="Phage_cap_E"/>
    <property type="match status" value="1"/>
</dbReference>
<dbReference type="KEGG" id="cace:CACET_c15600"/>
<accession>A0A0D8ICV4</accession>
<reference evidence="1 2" key="1">
    <citation type="submission" date="2014-10" db="EMBL/GenBank/DDBJ databases">
        <title>Genome sequence of Clostridium aceticum DSM 1496.</title>
        <authorList>
            <person name="Poehlein A."/>
            <person name="Schiel-Bengelsdorf B."/>
            <person name="Gottschalk G."/>
            <person name="Duerre P."/>
            <person name="Daniel R."/>
        </authorList>
    </citation>
    <scope>NUCLEOTIDE SEQUENCE [LARGE SCALE GENOMIC DNA]</scope>
    <source>
        <strain evidence="1 2">DSM 1496</strain>
    </source>
</reference>
<dbReference type="RefSeq" id="WP_044823760.1">
    <property type="nucleotide sequence ID" value="NZ_CP009687.1"/>
</dbReference>
<dbReference type="AlphaFoldDB" id="A0A0D8ICV4"/>
<gene>
    <name evidence="1" type="ORF">CACET_c15600</name>
</gene>
<organism evidence="1 2">
    <name type="scientific">Clostridium aceticum</name>
    <dbReference type="NCBI Taxonomy" id="84022"/>
    <lineage>
        <taxon>Bacteria</taxon>
        <taxon>Bacillati</taxon>
        <taxon>Bacillota</taxon>
        <taxon>Clostridia</taxon>
        <taxon>Eubacteriales</taxon>
        <taxon>Clostridiaceae</taxon>
        <taxon>Clostridium</taxon>
    </lineage>
</organism>
<evidence type="ECO:0000313" key="1">
    <source>
        <dbReference type="EMBL" id="AKL95009.1"/>
    </source>
</evidence>